<proteinExistence type="predicted"/>
<keyword evidence="2" id="KW-1185">Reference proteome</keyword>
<organism evidence="1 2">
    <name type="scientific">Pedobacter nyackensis</name>
    <dbReference type="NCBI Taxonomy" id="475255"/>
    <lineage>
        <taxon>Bacteria</taxon>
        <taxon>Pseudomonadati</taxon>
        <taxon>Bacteroidota</taxon>
        <taxon>Sphingobacteriia</taxon>
        <taxon>Sphingobacteriales</taxon>
        <taxon>Sphingobacteriaceae</taxon>
        <taxon>Pedobacter</taxon>
    </lineage>
</organism>
<sequence>MININVGIYGGKAPIPVKVHIDNLDNNNDLYFSRTSSFNETYTLPAGRYSILVAGMNPEDGYTNISVSGNFREEPLPEASFTRKTPSYAVFFYIEV</sequence>
<dbReference type="OrthoDB" id="9814867at2"/>
<name>A0A1W2A0C8_9SPHI</name>
<dbReference type="AlphaFoldDB" id="A0A1W2A0C8"/>
<dbReference type="Proteomes" id="UP000192678">
    <property type="component" value="Unassembled WGS sequence"/>
</dbReference>
<evidence type="ECO:0000313" key="1">
    <source>
        <dbReference type="EMBL" id="SMC54189.1"/>
    </source>
</evidence>
<dbReference type="EMBL" id="FWYB01000001">
    <property type="protein sequence ID" value="SMC54189.1"/>
    <property type="molecule type" value="Genomic_DNA"/>
</dbReference>
<reference evidence="1 2" key="1">
    <citation type="submission" date="2017-04" db="EMBL/GenBank/DDBJ databases">
        <authorList>
            <person name="Afonso C.L."/>
            <person name="Miller P.J."/>
            <person name="Scott M.A."/>
            <person name="Spackman E."/>
            <person name="Goraichik I."/>
            <person name="Dimitrov K.M."/>
            <person name="Suarez D.L."/>
            <person name="Swayne D.E."/>
        </authorList>
    </citation>
    <scope>NUCLEOTIDE SEQUENCE [LARGE SCALE GENOMIC DNA]</scope>
    <source>
        <strain evidence="1 2">DSM 19625</strain>
    </source>
</reference>
<dbReference type="RefSeq" id="WP_084286819.1">
    <property type="nucleotide sequence ID" value="NZ_FWYB01000001.1"/>
</dbReference>
<gene>
    <name evidence="1" type="ORF">SAMN04488101_101225</name>
</gene>
<accession>A0A1W2A0C8</accession>
<evidence type="ECO:0000313" key="2">
    <source>
        <dbReference type="Proteomes" id="UP000192678"/>
    </source>
</evidence>
<protein>
    <submittedName>
        <fullName evidence="1">Uncharacterized protein</fullName>
    </submittedName>
</protein>
<dbReference type="STRING" id="475255.SAMN04488101_101225"/>